<gene>
    <name evidence="1" type="ORF">QC818_14870</name>
</gene>
<dbReference type="EMBL" id="JARWAK010000014">
    <property type="protein sequence ID" value="MDR5868072.1"/>
    <property type="molecule type" value="Genomic_DNA"/>
</dbReference>
<name>A0ABU1G559_9GAMM</name>
<evidence type="ECO:0000313" key="1">
    <source>
        <dbReference type="EMBL" id="MDR5868072.1"/>
    </source>
</evidence>
<evidence type="ECO:0000313" key="2">
    <source>
        <dbReference type="Proteomes" id="UP001264519"/>
    </source>
</evidence>
<keyword evidence="2" id="KW-1185">Reference proteome</keyword>
<sequence>MPSPLGHWMMLCPCGAVELRATQGPAWHAFELAPIAAGRYRITCRTCGHTTERAHHREAAL</sequence>
<organism evidence="1 2">
    <name type="scientific">Halomonas koreensis</name>
    <dbReference type="NCBI Taxonomy" id="245385"/>
    <lineage>
        <taxon>Bacteria</taxon>
        <taxon>Pseudomonadati</taxon>
        <taxon>Pseudomonadota</taxon>
        <taxon>Gammaproteobacteria</taxon>
        <taxon>Oceanospirillales</taxon>
        <taxon>Halomonadaceae</taxon>
        <taxon>Halomonas</taxon>
    </lineage>
</organism>
<reference evidence="1 2" key="1">
    <citation type="submission" date="2023-04" db="EMBL/GenBank/DDBJ databases">
        <title>A long-awaited taxogenomic arrangement of the family Halomonadaceae.</title>
        <authorList>
            <person name="De La Haba R."/>
            <person name="Chuvochina M."/>
            <person name="Wittouck S."/>
            <person name="Arahal D.R."/>
            <person name="Sanchez-Porro C."/>
            <person name="Hugenholtz P."/>
            <person name="Ventosa A."/>
        </authorList>
    </citation>
    <scope>NUCLEOTIDE SEQUENCE [LARGE SCALE GENOMIC DNA]</scope>
    <source>
        <strain evidence="1 2">DSM 23530</strain>
    </source>
</reference>
<proteinExistence type="predicted"/>
<accession>A0ABU1G559</accession>
<protein>
    <submittedName>
        <fullName evidence="1">Uncharacterized protein</fullName>
    </submittedName>
</protein>
<dbReference type="RefSeq" id="WP_309653650.1">
    <property type="nucleotide sequence ID" value="NZ_JARWAK010000014.1"/>
</dbReference>
<dbReference type="Proteomes" id="UP001264519">
    <property type="component" value="Unassembled WGS sequence"/>
</dbReference>
<comment type="caution">
    <text evidence="1">The sequence shown here is derived from an EMBL/GenBank/DDBJ whole genome shotgun (WGS) entry which is preliminary data.</text>
</comment>